<reference evidence="1 2" key="1">
    <citation type="journal article" date="2015" name="Genome Announc.">
        <title>Draft Genome Sequences of Marine Isolates of Thalassomonas viridans and Thalassomonas actiniarum.</title>
        <authorList>
            <person name="Olonade I."/>
            <person name="van Zyl L.J."/>
            <person name="Trindade M."/>
        </authorList>
    </citation>
    <scope>NUCLEOTIDE SEQUENCE [LARGE SCALE GENOMIC DNA]</scope>
    <source>
        <strain evidence="1 2">A5K-106</strain>
    </source>
</reference>
<gene>
    <name evidence="1" type="ORF">SG35_020405</name>
</gene>
<evidence type="ECO:0000313" key="1">
    <source>
        <dbReference type="EMBL" id="WDD97652.1"/>
    </source>
</evidence>
<protein>
    <submittedName>
        <fullName evidence="1">Uncharacterized protein</fullName>
    </submittedName>
</protein>
<proteinExistence type="predicted"/>
<dbReference type="KEGG" id="tact:SG35_020405"/>
<name>A0AAE9YQE4_9GAMM</name>
<reference evidence="1 2" key="2">
    <citation type="journal article" date="2022" name="Mar. Drugs">
        <title>Bioassay-Guided Fractionation Leads to the Detection of Cholic Acid Generated by the Rare Thalassomonas sp.</title>
        <authorList>
            <person name="Pheiffer F."/>
            <person name="Schneider Y.K."/>
            <person name="Hansen E.H."/>
            <person name="Andersen J.H."/>
            <person name="Isaksson J."/>
            <person name="Busche T."/>
            <person name="R C."/>
            <person name="Kalinowski J."/>
            <person name="Zyl L.V."/>
            <person name="Trindade M."/>
        </authorList>
    </citation>
    <scope>NUCLEOTIDE SEQUENCE [LARGE SCALE GENOMIC DNA]</scope>
    <source>
        <strain evidence="1 2">A5K-106</strain>
    </source>
</reference>
<dbReference type="AlphaFoldDB" id="A0AAE9YQE4"/>
<accession>A0AAE9YQE4</accession>
<sequence length="302" mass="34573">MLLQQFKDLLENLKGDFQYSDQIAPALQELKQYQPNTIVEYQPVYMKKALGQIKAVAAQEAFKKIVILSCLIENWDDFTPANYSQSVLDQYQIIFNRILSNCENSDGWGEQKLDVYWKELAMARQLMFPAGAQISENYSGFSAKQGIHLNRLGTLSFLSFLAAHGGSKGYYQIHTYTPELGRFNEQGWNDCYVRLAQMMKVNPKVKGFFGISWFYDPQLADISPRLMYLQSIPLQNGAKSFYMGKDETGNAISKSKSRLKLYEEGKYTPQSYLLVWPREALIAWADEYVKANPGDEHKAVVN</sequence>
<organism evidence="1 2">
    <name type="scientific">Thalassomonas actiniarum</name>
    <dbReference type="NCBI Taxonomy" id="485447"/>
    <lineage>
        <taxon>Bacteria</taxon>
        <taxon>Pseudomonadati</taxon>
        <taxon>Pseudomonadota</taxon>
        <taxon>Gammaproteobacteria</taxon>
        <taxon>Alteromonadales</taxon>
        <taxon>Colwelliaceae</taxon>
        <taxon>Thalassomonas</taxon>
    </lineage>
</organism>
<keyword evidence="2" id="KW-1185">Reference proteome</keyword>
<dbReference type="EMBL" id="CP059735">
    <property type="protein sequence ID" value="WDD97652.1"/>
    <property type="molecule type" value="Genomic_DNA"/>
</dbReference>
<dbReference type="RefSeq" id="WP_053043086.1">
    <property type="nucleotide sequence ID" value="NZ_CP059735.1"/>
</dbReference>
<evidence type="ECO:0000313" key="2">
    <source>
        <dbReference type="Proteomes" id="UP000032568"/>
    </source>
</evidence>
<dbReference type="Proteomes" id="UP000032568">
    <property type="component" value="Chromosome"/>
</dbReference>